<dbReference type="PATRIC" id="fig|245018.3.peg.436"/>
<evidence type="ECO:0000313" key="12">
    <source>
        <dbReference type="Proteomes" id="UP000188159"/>
    </source>
</evidence>
<dbReference type="GO" id="GO:0016791">
    <property type="term" value="F:phosphatase activity"/>
    <property type="evidence" value="ECO:0007669"/>
    <property type="project" value="UniProtKB-ARBA"/>
</dbReference>
<reference evidence="9 10" key="3">
    <citation type="submission" date="2015-09" db="EMBL/GenBank/DDBJ databases">
        <authorList>
            <consortium name="Pathogen Informatics"/>
        </authorList>
    </citation>
    <scope>NUCLEOTIDE SEQUENCE [LARGE SCALE GENOMIC DNA]</scope>
    <source>
        <strain evidence="3 11">2789STDY5608868</strain>
        <strain evidence="5 10">2789STDY5834908</strain>
        <strain evidence="4 9">2789STDY5834959</strain>
    </source>
</reference>
<dbReference type="AlphaFoldDB" id="D4MWN6"/>
<dbReference type="GO" id="GO:0005829">
    <property type="term" value="C:cytosol"/>
    <property type="evidence" value="ECO:0007669"/>
    <property type="project" value="TreeGrafter"/>
</dbReference>
<dbReference type="Gene3D" id="3.40.50.1000">
    <property type="entry name" value="HAD superfamily/HAD-like"/>
    <property type="match status" value="1"/>
</dbReference>
<dbReference type="Gene3D" id="3.30.1240.10">
    <property type="match status" value="1"/>
</dbReference>
<dbReference type="Proteomes" id="UP000095553">
    <property type="component" value="Unassembled WGS sequence"/>
</dbReference>
<reference evidence="1 12" key="4">
    <citation type="journal article" date="2016" name="Sci. Rep.">
        <title>Accelerated dysbiosis of gut microbiota during aggravation of DSS-induced colitis by a butyrate-producing bacterium.</title>
        <authorList>
            <person name="Zhang Q."/>
            <person name="Wu Y."/>
            <person name="Wang J."/>
            <person name="Wu G."/>
            <person name="Long W."/>
            <person name="Xue Z."/>
            <person name="Wang L."/>
            <person name="Zhang X."/>
            <person name="Pang X."/>
            <person name="Zhao Y."/>
            <person name="Zhao L."/>
            <person name="Zhang C."/>
        </authorList>
    </citation>
    <scope>NUCLEOTIDE SEQUENCE [LARGE SCALE GENOMIC DNA]</scope>
    <source>
        <strain evidence="1 12">BPB5</strain>
    </source>
</reference>
<evidence type="ECO:0000313" key="1">
    <source>
        <dbReference type="EMBL" id="AQP38392.1"/>
    </source>
</evidence>
<organism evidence="2 8">
    <name type="scientific">Anaerostipes hadrus</name>
    <dbReference type="NCBI Taxonomy" id="649756"/>
    <lineage>
        <taxon>Bacteria</taxon>
        <taxon>Bacillati</taxon>
        <taxon>Bacillota</taxon>
        <taxon>Clostridia</taxon>
        <taxon>Lachnospirales</taxon>
        <taxon>Lachnospiraceae</taxon>
        <taxon>Anaerostipes</taxon>
    </lineage>
</organism>
<dbReference type="EMBL" id="CP012098">
    <property type="protein sequence ID" value="AQP38392.1"/>
    <property type="molecule type" value="Genomic_DNA"/>
</dbReference>
<dbReference type="InterPro" id="IPR036412">
    <property type="entry name" value="HAD-like_sf"/>
</dbReference>
<evidence type="ECO:0000313" key="2">
    <source>
        <dbReference type="EMBL" id="CBL39802.1"/>
    </source>
</evidence>
<dbReference type="EC" id="3.1.3.-" evidence="7"/>
<name>D4MWN6_ANAHA</name>
<dbReference type="Proteomes" id="UP000188159">
    <property type="component" value="Chromosome"/>
</dbReference>
<dbReference type="InterPro" id="IPR023214">
    <property type="entry name" value="HAD_sf"/>
</dbReference>
<evidence type="ECO:0000313" key="13">
    <source>
        <dbReference type="Proteomes" id="UP001644750"/>
    </source>
</evidence>
<dbReference type="Proteomes" id="UP000008960">
    <property type="component" value="Chromosome"/>
</dbReference>
<dbReference type="SFLD" id="SFLDG01140">
    <property type="entry name" value="C2.B:_Phosphomannomutase_and_P"/>
    <property type="match status" value="1"/>
</dbReference>
<dbReference type="EMBL" id="CYXT01000003">
    <property type="protein sequence ID" value="CUM79424.1"/>
    <property type="molecule type" value="Genomic_DNA"/>
</dbReference>
<dbReference type="InterPro" id="IPR000150">
    <property type="entry name" value="Cof"/>
</dbReference>
<dbReference type="EMBL" id="CP132968">
    <property type="protein sequence ID" value="WMD17557.1"/>
    <property type="molecule type" value="Genomic_DNA"/>
</dbReference>
<dbReference type="NCBIfam" id="TIGR01484">
    <property type="entry name" value="HAD-SF-IIB"/>
    <property type="match status" value="1"/>
</dbReference>
<dbReference type="Proteomes" id="UP000095564">
    <property type="component" value="Unassembled WGS sequence"/>
</dbReference>
<reference evidence="6 13" key="5">
    <citation type="journal article" date="2020" name="Cell Host Microbe">
        <title>Functional and Genomic Variation between Human-Derived Isolates of Lachnospiraceae Reveals Inter- and Intra-Species Diversity.</title>
        <authorList>
            <person name="Sorbara M.T."/>
            <person name="Littmann E.R."/>
            <person name="Fontana E."/>
            <person name="Moody T.U."/>
            <person name="Kohout C.E."/>
            <person name="Gjonbalaj M."/>
            <person name="Eaton V."/>
            <person name="Seok R."/>
            <person name="Leiner I.M."/>
            <person name="Pamer E.G."/>
        </authorList>
    </citation>
    <scope>NUCLEOTIDE SEQUENCE [LARGE SCALE GENOMIC DNA]</scope>
    <source>
        <strain evidence="6 13">MSK.14.57</strain>
    </source>
</reference>
<dbReference type="Proteomes" id="UP000095598">
    <property type="component" value="Unassembled WGS sequence"/>
</dbReference>
<dbReference type="EMBL" id="FP929061">
    <property type="protein sequence ID" value="CBL39802.1"/>
    <property type="molecule type" value="Genomic_DNA"/>
</dbReference>
<dbReference type="PANTHER" id="PTHR10000">
    <property type="entry name" value="PHOSPHOSERINE PHOSPHATASE"/>
    <property type="match status" value="1"/>
</dbReference>
<evidence type="ECO:0000313" key="11">
    <source>
        <dbReference type="Proteomes" id="UP000095598"/>
    </source>
</evidence>
<evidence type="ECO:0000313" key="10">
    <source>
        <dbReference type="Proteomes" id="UP000095564"/>
    </source>
</evidence>
<dbReference type="InterPro" id="IPR006379">
    <property type="entry name" value="HAD-SF_hydro_IIB"/>
</dbReference>
<evidence type="ECO:0000313" key="7">
    <source>
        <dbReference type="EMBL" id="WMD17557.1"/>
    </source>
</evidence>
<dbReference type="SUPFAM" id="SSF56784">
    <property type="entry name" value="HAD-like"/>
    <property type="match status" value="1"/>
</dbReference>
<dbReference type="KEGG" id="bprl:CL2_30340"/>
<keyword evidence="13" id="KW-1185">Reference proteome</keyword>
<keyword evidence="2" id="KW-0378">Hydrolase</keyword>
<protein>
    <submittedName>
        <fullName evidence="6">Cof-type HAD-IIB family hydrolase</fullName>
        <ecNumber evidence="7">3.1.3.-</ecNumber>
    </submittedName>
    <submittedName>
        <fullName evidence="2">HAD-superfamily hydrolase, subfamily IIB</fullName>
    </submittedName>
    <submittedName>
        <fullName evidence="1">Haloacid dehalogenase</fullName>
    </submittedName>
    <submittedName>
        <fullName evidence="3">Putative hydrolase M6_Spy0533</fullName>
        <ecNumber evidence="3">3.-.-.-</ecNumber>
    </submittedName>
</protein>
<evidence type="ECO:0000313" key="9">
    <source>
        <dbReference type="Proteomes" id="UP000095553"/>
    </source>
</evidence>
<dbReference type="RefSeq" id="WP_008393635.1">
    <property type="nucleotide sequence ID" value="NC_021016.1"/>
</dbReference>
<proteinExistence type="predicted"/>
<dbReference type="NCBIfam" id="TIGR00099">
    <property type="entry name" value="Cof-subfamily"/>
    <property type="match status" value="1"/>
</dbReference>
<dbReference type="PANTHER" id="PTHR10000:SF8">
    <property type="entry name" value="HAD SUPERFAMILY HYDROLASE-LIKE, TYPE 3"/>
    <property type="match status" value="1"/>
</dbReference>
<sequence length="277" mass="31311">MGENRIKLVAADMDGTLLNRERKITKYTQNVIKKAMAQGVYFVPATGRAVNALPPELKEMEGIRYGIFSNGATIYDLKEEKVIYKNHFEMDRVLELMDFLKQFDLMESISLNGQSYANKKEMENIDYYELDSNTKAIVQGSRVLVDDLEMFVKEQSTTVEKTTLLFKTMEERRRAADALSKIEDIQFSSSLPKNLEISKKGCNKGDGLFHLAKILNIQKEEIMSCGDADNDRELLESAGLAVVMENGLDSMKAIADYITVSNQENGVAKAMEKFVLR</sequence>
<dbReference type="GO" id="GO:0000287">
    <property type="term" value="F:magnesium ion binding"/>
    <property type="evidence" value="ECO:0007669"/>
    <property type="project" value="TreeGrafter"/>
</dbReference>
<dbReference type="EMBL" id="CYXY01000004">
    <property type="protein sequence ID" value="CUM82977.1"/>
    <property type="molecule type" value="Genomic_DNA"/>
</dbReference>
<evidence type="ECO:0000313" key="6">
    <source>
        <dbReference type="EMBL" id="NSJ79944.1"/>
    </source>
</evidence>
<dbReference type="CDD" id="cd07516">
    <property type="entry name" value="HAD_Pase"/>
    <property type="match status" value="1"/>
</dbReference>
<dbReference type="EC" id="3.-.-.-" evidence="3"/>
<dbReference type="Pfam" id="PF08282">
    <property type="entry name" value="Hydrolase_3"/>
    <property type="match status" value="1"/>
</dbReference>
<reference evidence="2 8" key="1">
    <citation type="submission" date="2010-03" db="EMBL/GenBank/DDBJ databases">
        <title>The genome sequence of Clostridiales sp. SSC/2.</title>
        <authorList>
            <consortium name="metaHIT consortium -- http://www.metahit.eu/"/>
            <person name="Pajon A."/>
            <person name="Turner K."/>
            <person name="Parkhill J."/>
            <person name="Duncan S."/>
            <person name="Flint H."/>
        </authorList>
    </citation>
    <scope>NUCLEOTIDE SEQUENCE [LARGE SCALE GENOMIC DNA]</scope>
    <source>
        <strain evidence="2 8">SSC/2</strain>
    </source>
</reference>
<gene>
    <name evidence="2" type="ORF">CL2_30340</name>
    <name evidence="1" type="ORF">DO83_01290</name>
    <name evidence="3" type="ORF">ERS852425_00649</name>
    <name evidence="5" type="ORF">ERS852520_01021</name>
    <name evidence="4" type="ORF">ERS852571_00821</name>
    <name evidence="6" type="ORF">G5A72_10200</name>
    <name evidence="7" type="ORF">RBI15_05580</name>
</gene>
<dbReference type="Proteomes" id="UP001644750">
    <property type="component" value="Unassembled WGS sequence"/>
</dbReference>
<reference evidence="7" key="7">
    <citation type="submission" date="2023-08" db="EMBL/GenBank/DDBJ databases">
        <title>Complete Genome Sequences of butyrate producing Anaerostipes hadrus strains BA1 and GIF7 isolated from the terminal ileum of a healthy lean male.</title>
        <authorList>
            <person name="Low A."/>
            <person name="Sheludchenko M."/>
            <person name="Cheng H.E."/>
            <person name="Koh X.Q."/>
            <person name="Lee J."/>
        </authorList>
    </citation>
    <scope>NUCLEOTIDE SEQUENCE</scope>
    <source>
        <strain evidence="7">BA1</strain>
    </source>
</reference>
<dbReference type="SFLD" id="SFLDS00003">
    <property type="entry name" value="Haloacid_Dehalogenase"/>
    <property type="match status" value="1"/>
</dbReference>
<dbReference type="EMBL" id="JAAITB010000021">
    <property type="protein sequence ID" value="NSJ79944.1"/>
    <property type="molecule type" value="Genomic_DNA"/>
</dbReference>
<reference evidence="6" key="6">
    <citation type="submission" date="2020-02" db="EMBL/GenBank/DDBJ databases">
        <authorList>
            <person name="Littmann E."/>
            <person name="Sorbara M."/>
        </authorList>
    </citation>
    <scope>NUCLEOTIDE SEQUENCE</scope>
    <source>
        <strain evidence="6">MSK.14.57</strain>
    </source>
</reference>
<dbReference type="GeneID" id="92740853"/>
<dbReference type="OrthoDB" id="9781413at2"/>
<reference evidence="2 8" key="2">
    <citation type="submission" date="2010-03" db="EMBL/GenBank/DDBJ databases">
        <authorList>
            <person name="Pajon A."/>
        </authorList>
    </citation>
    <scope>NUCLEOTIDE SEQUENCE [LARGE SCALE GENOMIC DNA]</scope>
    <source>
        <strain evidence="2 8">SSC/2</strain>
    </source>
</reference>
<dbReference type="EMBL" id="CZAU01000007">
    <property type="protein sequence ID" value="CUP28726.1"/>
    <property type="molecule type" value="Genomic_DNA"/>
</dbReference>
<evidence type="ECO:0000313" key="5">
    <source>
        <dbReference type="EMBL" id="CUP28726.1"/>
    </source>
</evidence>
<dbReference type="PROSITE" id="PS01228">
    <property type="entry name" value="COF_1"/>
    <property type="match status" value="1"/>
</dbReference>
<evidence type="ECO:0000313" key="4">
    <source>
        <dbReference type="EMBL" id="CUM82977.1"/>
    </source>
</evidence>
<evidence type="ECO:0000313" key="8">
    <source>
        <dbReference type="Proteomes" id="UP000008960"/>
    </source>
</evidence>
<evidence type="ECO:0000313" key="3">
    <source>
        <dbReference type="EMBL" id="CUM79424.1"/>
    </source>
</evidence>
<accession>D4MWN6</accession>
<dbReference type="Proteomes" id="UP001243496">
    <property type="component" value="Chromosome"/>
</dbReference>